<dbReference type="AlphaFoldDB" id="A0A2M4D417"/>
<keyword evidence="1" id="KW-0812">Transmembrane</keyword>
<reference evidence="2" key="1">
    <citation type="submission" date="2018-01" db="EMBL/GenBank/DDBJ databases">
        <title>An insight into the sialome of Amazonian anophelines.</title>
        <authorList>
            <person name="Ribeiro J.M."/>
            <person name="Scarpassa V."/>
            <person name="Calvo E."/>
        </authorList>
    </citation>
    <scope>NUCLEOTIDE SEQUENCE</scope>
</reference>
<evidence type="ECO:0000313" key="2">
    <source>
        <dbReference type="EMBL" id="MBW72297.1"/>
    </source>
</evidence>
<sequence>MRCVQYALSVHFTFIGLVTCAVMPFSFLSARYTLPFTEPEVSHSFGFLHSTYTLALLMSRVDDTRDRVSKCILCLCN</sequence>
<feature type="transmembrane region" description="Helical" evidence="1">
    <location>
        <begin position="6"/>
        <end position="28"/>
    </location>
</feature>
<evidence type="ECO:0000256" key="1">
    <source>
        <dbReference type="SAM" id="Phobius"/>
    </source>
</evidence>
<protein>
    <submittedName>
        <fullName evidence="2">Putative secreted protein</fullName>
    </submittedName>
</protein>
<name>A0A2M4D417_ANODA</name>
<keyword evidence="1" id="KW-1133">Transmembrane helix</keyword>
<accession>A0A2M4D417</accession>
<organism evidence="2">
    <name type="scientific">Anopheles darlingi</name>
    <name type="common">Mosquito</name>
    <dbReference type="NCBI Taxonomy" id="43151"/>
    <lineage>
        <taxon>Eukaryota</taxon>
        <taxon>Metazoa</taxon>
        <taxon>Ecdysozoa</taxon>
        <taxon>Arthropoda</taxon>
        <taxon>Hexapoda</taxon>
        <taxon>Insecta</taxon>
        <taxon>Pterygota</taxon>
        <taxon>Neoptera</taxon>
        <taxon>Endopterygota</taxon>
        <taxon>Diptera</taxon>
        <taxon>Nematocera</taxon>
        <taxon>Culicoidea</taxon>
        <taxon>Culicidae</taxon>
        <taxon>Anophelinae</taxon>
        <taxon>Anopheles</taxon>
    </lineage>
</organism>
<keyword evidence="1" id="KW-0472">Membrane</keyword>
<proteinExistence type="predicted"/>
<dbReference type="EMBL" id="GGFL01008119">
    <property type="protein sequence ID" value="MBW72297.1"/>
    <property type="molecule type" value="Transcribed_RNA"/>
</dbReference>